<gene>
    <name evidence="2" type="ORF">KYK27_11420</name>
</gene>
<organism evidence="2 3">
    <name type="scientific">Pontibacter populi</name>
    <dbReference type="NCBI Taxonomy" id="890055"/>
    <lineage>
        <taxon>Bacteria</taxon>
        <taxon>Pseudomonadati</taxon>
        <taxon>Bacteroidota</taxon>
        <taxon>Cytophagia</taxon>
        <taxon>Cytophagales</taxon>
        <taxon>Hymenobacteraceae</taxon>
        <taxon>Pontibacter</taxon>
    </lineage>
</organism>
<dbReference type="RefSeq" id="WP_199110121.1">
    <property type="nucleotide sequence ID" value="NZ_JAHWXQ010000002.1"/>
</dbReference>
<protein>
    <recommendedName>
        <fullName evidence="4">Cardiolipin synthase N-terminal domain-containing protein</fullName>
    </recommendedName>
</protein>
<evidence type="ECO:0000256" key="1">
    <source>
        <dbReference type="SAM" id="Phobius"/>
    </source>
</evidence>
<feature type="transmembrane region" description="Helical" evidence="1">
    <location>
        <begin position="6"/>
        <end position="24"/>
    </location>
</feature>
<sequence length="95" mass="10670">MNHNYFLSILFILSFCLGLVGAYFKIMLWPGSDSILLSAIGIWIVFILLALQEIISSTHINKSEKIMWAFGMLMMSGIVGVVYMLVGRKRIVGNL</sequence>
<keyword evidence="1" id="KW-1133">Transmembrane helix</keyword>
<keyword evidence="1" id="KW-0472">Membrane</keyword>
<name>A0ABS6XEN6_9BACT</name>
<comment type="caution">
    <text evidence="2">The sequence shown here is derived from an EMBL/GenBank/DDBJ whole genome shotgun (WGS) entry which is preliminary data.</text>
</comment>
<evidence type="ECO:0000313" key="2">
    <source>
        <dbReference type="EMBL" id="MBW3365660.1"/>
    </source>
</evidence>
<reference evidence="2 3" key="1">
    <citation type="submission" date="2021-07" db="EMBL/GenBank/DDBJ databases">
        <authorList>
            <person name="Kim M.K."/>
        </authorList>
    </citation>
    <scope>NUCLEOTIDE SEQUENCE [LARGE SCALE GENOMIC DNA]</scope>
    <source>
        <strain evidence="2 3">HLY7-15</strain>
    </source>
</reference>
<dbReference type="Proteomes" id="UP000774935">
    <property type="component" value="Unassembled WGS sequence"/>
</dbReference>
<dbReference type="EMBL" id="JAHWXQ010000002">
    <property type="protein sequence ID" value="MBW3365660.1"/>
    <property type="molecule type" value="Genomic_DNA"/>
</dbReference>
<proteinExistence type="predicted"/>
<evidence type="ECO:0008006" key="4">
    <source>
        <dbReference type="Google" id="ProtNLM"/>
    </source>
</evidence>
<feature type="transmembrane region" description="Helical" evidence="1">
    <location>
        <begin position="36"/>
        <end position="55"/>
    </location>
</feature>
<keyword evidence="1" id="KW-0812">Transmembrane</keyword>
<accession>A0ABS6XEN6</accession>
<feature type="transmembrane region" description="Helical" evidence="1">
    <location>
        <begin position="67"/>
        <end position="86"/>
    </location>
</feature>
<keyword evidence="3" id="KW-1185">Reference proteome</keyword>
<evidence type="ECO:0000313" key="3">
    <source>
        <dbReference type="Proteomes" id="UP000774935"/>
    </source>
</evidence>